<feature type="compositionally biased region" description="Low complexity" evidence="1">
    <location>
        <begin position="195"/>
        <end position="206"/>
    </location>
</feature>
<dbReference type="AlphaFoldDB" id="A0AAW0FIU3"/>
<dbReference type="Proteomes" id="UP001385951">
    <property type="component" value="Unassembled WGS sequence"/>
</dbReference>
<comment type="caution">
    <text evidence="2">The sequence shown here is derived from an EMBL/GenBank/DDBJ whole genome shotgun (WGS) entry which is preliminary data.</text>
</comment>
<gene>
    <name evidence="2" type="ORF">QCA50_020479</name>
</gene>
<organism evidence="2 3">
    <name type="scientific">Cerrena zonata</name>
    <dbReference type="NCBI Taxonomy" id="2478898"/>
    <lineage>
        <taxon>Eukaryota</taxon>
        <taxon>Fungi</taxon>
        <taxon>Dikarya</taxon>
        <taxon>Basidiomycota</taxon>
        <taxon>Agaricomycotina</taxon>
        <taxon>Agaricomycetes</taxon>
        <taxon>Polyporales</taxon>
        <taxon>Cerrenaceae</taxon>
        <taxon>Cerrena</taxon>
    </lineage>
</organism>
<evidence type="ECO:0000256" key="1">
    <source>
        <dbReference type="SAM" id="MobiDB-lite"/>
    </source>
</evidence>
<evidence type="ECO:0000313" key="3">
    <source>
        <dbReference type="Proteomes" id="UP001385951"/>
    </source>
</evidence>
<evidence type="ECO:0000313" key="2">
    <source>
        <dbReference type="EMBL" id="KAK7676555.1"/>
    </source>
</evidence>
<feature type="region of interest" description="Disordered" evidence="1">
    <location>
        <begin position="67"/>
        <end position="176"/>
    </location>
</feature>
<feature type="compositionally biased region" description="Basic and acidic residues" evidence="1">
    <location>
        <begin position="86"/>
        <end position="96"/>
    </location>
</feature>
<keyword evidence="3" id="KW-1185">Reference proteome</keyword>
<reference evidence="2 3" key="1">
    <citation type="submission" date="2022-09" db="EMBL/GenBank/DDBJ databases">
        <authorList>
            <person name="Palmer J.M."/>
        </authorList>
    </citation>
    <scope>NUCLEOTIDE SEQUENCE [LARGE SCALE GENOMIC DNA]</scope>
    <source>
        <strain evidence="2 3">DSM 7382</strain>
    </source>
</reference>
<feature type="compositionally biased region" description="Polar residues" evidence="1">
    <location>
        <begin position="166"/>
        <end position="175"/>
    </location>
</feature>
<sequence length="228" mass="25023">MASLDNSKSIYESVSSHIDHLNLLREKILEGSSRESVWGHLLDLKEVELNQLAADDEASHHLLSINNQSDPLGELKSRPPSSNQSSEEKQVKDKPGTLKYNHHSSPPTEARLIQRRNQRIQSSLRNPSSPASKTDHENVNESSEYPVPPATLPLSSSSPAKESRNDNLPTTSPNVDLSFIPIASTINPNKAITKSSASPSSSVILSKHNPKHASTSLLPRLSSFRFKT</sequence>
<proteinExistence type="predicted"/>
<dbReference type="EMBL" id="JASBNA010000112">
    <property type="protein sequence ID" value="KAK7676555.1"/>
    <property type="molecule type" value="Genomic_DNA"/>
</dbReference>
<accession>A0AAW0FIU3</accession>
<feature type="compositionally biased region" description="Polar residues" evidence="1">
    <location>
        <begin position="119"/>
        <end position="132"/>
    </location>
</feature>
<name>A0AAW0FIU3_9APHY</name>
<feature type="region of interest" description="Disordered" evidence="1">
    <location>
        <begin position="190"/>
        <end position="216"/>
    </location>
</feature>
<protein>
    <submittedName>
        <fullName evidence="2">Uncharacterized protein</fullName>
    </submittedName>
</protein>